<evidence type="ECO:0000313" key="3">
    <source>
        <dbReference type="Proteomes" id="UP000680038"/>
    </source>
</evidence>
<keyword evidence="3" id="KW-1185">Reference proteome</keyword>
<comment type="caution">
    <text evidence="2">The sequence shown here is derived from an EMBL/GenBank/DDBJ whole genome shotgun (WGS) entry which is preliminary data.</text>
</comment>
<evidence type="ECO:0000313" key="2">
    <source>
        <dbReference type="EMBL" id="CAG4995216.1"/>
    </source>
</evidence>
<evidence type="ECO:0008006" key="4">
    <source>
        <dbReference type="Google" id="ProtNLM"/>
    </source>
</evidence>
<organism evidence="2 3">
    <name type="scientific">Dyadobacter helix</name>
    <dbReference type="NCBI Taxonomy" id="2822344"/>
    <lineage>
        <taxon>Bacteria</taxon>
        <taxon>Pseudomonadati</taxon>
        <taxon>Bacteroidota</taxon>
        <taxon>Cytophagia</taxon>
        <taxon>Cytophagales</taxon>
        <taxon>Spirosomataceae</taxon>
        <taxon>Dyadobacter</taxon>
    </lineage>
</organism>
<evidence type="ECO:0000256" key="1">
    <source>
        <dbReference type="SAM" id="SignalP"/>
    </source>
</evidence>
<dbReference type="AlphaFoldDB" id="A0A916JAB6"/>
<sequence length="150" mass="16656">MRKLFSLLFAATVLSLMSSCKDKDNGETPSETEKGKILISYPWKMSQVTDLSGKTIPSNQLNAQTQYIPALEIQFVTGNKVYAKDEALQVQNGGTWYLVNNNGTLNIDIIGFEGEFGVEELTNSKMRLRSKMPVSGVEQETIMVFAPVIK</sequence>
<proteinExistence type="predicted"/>
<dbReference type="PROSITE" id="PS51257">
    <property type="entry name" value="PROKAR_LIPOPROTEIN"/>
    <property type="match status" value="1"/>
</dbReference>
<feature type="signal peptide" evidence="1">
    <location>
        <begin position="1"/>
        <end position="22"/>
    </location>
</feature>
<name>A0A916JAB6_9BACT</name>
<feature type="chain" id="PRO_5037541071" description="Lipocalin-like domain-containing protein" evidence="1">
    <location>
        <begin position="23"/>
        <end position="150"/>
    </location>
</feature>
<accession>A0A916JAB6</accession>
<dbReference type="EMBL" id="CAJRAF010000001">
    <property type="protein sequence ID" value="CAG4995216.1"/>
    <property type="molecule type" value="Genomic_DNA"/>
</dbReference>
<protein>
    <recommendedName>
        <fullName evidence="4">Lipocalin-like domain-containing protein</fullName>
    </recommendedName>
</protein>
<reference evidence="2" key="1">
    <citation type="submission" date="2021-04" db="EMBL/GenBank/DDBJ databases">
        <authorList>
            <person name="Rodrigo-Torres L."/>
            <person name="Arahal R. D."/>
            <person name="Lucena T."/>
        </authorList>
    </citation>
    <scope>NUCLEOTIDE SEQUENCE</scope>
    <source>
        <strain evidence="2">CECT 9275</strain>
    </source>
</reference>
<gene>
    <name evidence="2" type="ORF">DYBT9275_01579</name>
</gene>
<dbReference type="RefSeq" id="WP_215238214.1">
    <property type="nucleotide sequence ID" value="NZ_CAJRAF010000001.1"/>
</dbReference>
<keyword evidence="1" id="KW-0732">Signal</keyword>
<dbReference type="Proteomes" id="UP000680038">
    <property type="component" value="Unassembled WGS sequence"/>
</dbReference>